<dbReference type="EMBL" id="RQPJ01000021">
    <property type="protein sequence ID" value="RTE52297.1"/>
    <property type="molecule type" value="Genomic_DNA"/>
</dbReference>
<dbReference type="PANTHER" id="PTHR43751">
    <property type="entry name" value="SULFATASE"/>
    <property type="match status" value="1"/>
</dbReference>
<dbReference type="InterPro" id="IPR017850">
    <property type="entry name" value="Alkaline_phosphatase_core_sf"/>
</dbReference>
<evidence type="ECO:0000313" key="4">
    <source>
        <dbReference type="EMBL" id="RTE52297.1"/>
    </source>
</evidence>
<keyword evidence="5" id="KW-1185">Reference proteome</keyword>
<gene>
    <name evidence="4" type="ORF">EHW67_19145</name>
</gene>
<dbReference type="Gene3D" id="3.40.720.10">
    <property type="entry name" value="Alkaline Phosphatase, subunit A"/>
    <property type="match status" value="1"/>
</dbReference>
<reference evidence="4 5" key="1">
    <citation type="submission" date="2018-11" db="EMBL/GenBank/DDBJ databases">
        <title>Arenibacter aquaticus sp.nov., a marine bacterium isolated from surface seawater in the South China Sea.</title>
        <authorList>
            <person name="Guo J."/>
            <person name="Sun J."/>
        </authorList>
    </citation>
    <scope>NUCLEOTIDE SEQUENCE [LARGE SCALE GENOMIC DNA]</scope>
    <source>
        <strain evidence="4 5">GUO666</strain>
    </source>
</reference>
<dbReference type="SUPFAM" id="SSF53649">
    <property type="entry name" value="Alkaline phosphatase-like"/>
    <property type="match status" value="1"/>
</dbReference>
<dbReference type="AlphaFoldDB" id="A0A3S0ACG5"/>
<accession>A0A3S0ACG5</accession>
<keyword evidence="2" id="KW-0378">Hydrolase</keyword>
<evidence type="ECO:0000256" key="1">
    <source>
        <dbReference type="ARBA" id="ARBA00008779"/>
    </source>
</evidence>
<dbReference type="OrthoDB" id="9789742at2"/>
<dbReference type="InterPro" id="IPR024607">
    <property type="entry name" value="Sulfatase_CS"/>
</dbReference>
<dbReference type="Proteomes" id="UP000267585">
    <property type="component" value="Unassembled WGS sequence"/>
</dbReference>
<sequence length="494" mass="55339">MKLPQRILITLGLVLAFYLLSGSDYPIPNGKTTDKRPNILFCIADDWGWPHAGVYGDAVVQTPVFDKLAKEGVLFNHAYVSSPSCTPSRSAILTGQYHWQLGESANLWSTMDVDIPVYPLLLEESGYHVGHWRKCWGPGNLKAGGYVDKHPGGQNYQKGFGEFLKSRPEGEPFCFWLGASDPHRPYKKGVGKESGIDIDKVQLPGFYPDVEEIRSDIADYYFEVQRFDRDVGNAIKMLEEIGELENTIIVMTGDHGMPFPRCKSNLYDMGVRVPLAIRWGEKVKGNRQIEDFVSLTDLAVTFLGAAGVDIPVQMSGKSLEPILLSDKEGWVEAVRDHVIFGKERHTPAQLAPSTKGYPSRGIRTKKYIYIRNIYPELWPAGVPEGATHPMNSFADSDNGPTKTFLIENANEPKYKRFYQWSFGKRPAEELYDITTDPDQLNNLAESPIYATVKKDLSNKLNGLLKATNDPRIIGGGEKFDTYPYRAGYKLNTGK</sequence>
<evidence type="ECO:0000259" key="3">
    <source>
        <dbReference type="Pfam" id="PF00884"/>
    </source>
</evidence>
<dbReference type="PANTHER" id="PTHR43751:SF1">
    <property type="entry name" value="SULFATASE ATSG-RELATED"/>
    <property type="match status" value="1"/>
</dbReference>
<comment type="similarity">
    <text evidence="1">Belongs to the sulfatase family.</text>
</comment>
<evidence type="ECO:0000313" key="5">
    <source>
        <dbReference type="Proteomes" id="UP000267585"/>
    </source>
</evidence>
<evidence type="ECO:0000256" key="2">
    <source>
        <dbReference type="ARBA" id="ARBA00022801"/>
    </source>
</evidence>
<dbReference type="GO" id="GO:0016787">
    <property type="term" value="F:hydrolase activity"/>
    <property type="evidence" value="ECO:0007669"/>
    <property type="project" value="UniProtKB-KW"/>
</dbReference>
<dbReference type="InterPro" id="IPR052701">
    <property type="entry name" value="GAG_Ulvan_Degrading_Sulfatases"/>
</dbReference>
<dbReference type="CDD" id="cd16027">
    <property type="entry name" value="SGSH"/>
    <property type="match status" value="1"/>
</dbReference>
<dbReference type="RefSeq" id="WP_126163983.1">
    <property type="nucleotide sequence ID" value="NZ_RQPJ01000021.1"/>
</dbReference>
<organism evidence="4 5">
    <name type="scientific">Arenibacter aquaticus</name>
    <dbReference type="NCBI Taxonomy" id="2489054"/>
    <lineage>
        <taxon>Bacteria</taxon>
        <taxon>Pseudomonadati</taxon>
        <taxon>Bacteroidota</taxon>
        <taxon>Flavobacteriia</taxon>
        <taxon>Flavobacteriales</taxon>
        <taxon>Flavobacteriaceae</taxon>
        <taxon>Arenibacter</taxon>
    </lineage>
</organism>
<name>A0A3S0ACG5_9FLAO</name>
<protein>
    <submittedName>
        <fullName evidence="4">Heparan N-sulfatase</fullName>
    </submittedName>
</protein>
<dbReference type="PROSITE" id="PS00523">
    <property type="entry name" value="SULFATASE_1"/>
    <property type="match status" value="1"/>
</dbReference>
<proteinExistence type="inferred from homology"/>
<dbReference type="InterPro" id="IPR000917">
    <property type="entry name" value="Sulfatase_N"/>
</dbReference>
<comment type="caution">
    <text evidence="4">The sequence shown here is derived from an EMBL/GenBank/DDBJ whole genome shotgun (WGS) entry which is preliminary data.</text>
</comment>
<dbReference type="Pfam" id="PF00884">
    <property type="entry name" value="Sulfatase"/>
    <property type="match status" value="1"/>
</dbReference>
<feature type="domain" description="Sulfatase N-terminal" evidence="3">
    <location>
        <begin position="37"/>
        <end position="308"/>
    </location>
</feature>